<evidence type="ECO:0000313" key="6">
    <source>
        <dbReference type="Proteomes" id="UP000790347"/>
    </source>
</evidence>
<comment type="similarity">
    <text evidence="3">Belongs to the inositol 1,4,5-trisphosphate 5-phosphatase type I family.</text>
</comment>
<dbReference type="InterPro" id="IPR000300">
    <property type="entry name" value="IPPc"/>
</dbReference>
<evidence type="ECO:0000256" key="2">
    <source>
        <dbReference type="ARBA" id="ARBA00022801"/>
    </source>
</evidence>
<accession>A0A922IB70</accession>
<proteinExistence type="inferred from homology"/>
<dbReference type="Pfam" id="PF22669">
    <property type="entry name" value="Exo_endo_phos2"/>
    <property type="match status" value="1"/>
</dbReference>
<dbReference type="PANTHER" id="PTHR12997:SF2">
    <property type="entry name" value="INOSITOL POLYPHOSPHATE-5-PHOSPHATASE A"/>
    <property type="match status" value="1"/>
</dbReference>
<name>A0A922IB70_DERFA</name>
<reference evidence="5" key="1">
    <citation type="submission" date="2013-05" db="EMBL/GenBank/DDBJ databases">
        <authorList>
            <person name="Yim A.K.Y."/>
            <person name="Chan T.F."/>
            <person name="Ji K.M."/>
            <person name="Liu X.Y."/>
            <person name="Zhou J.W."/>
            <person name="Li R.Q."/>
            <person name="Yang K.Y."/>
            <person name="Li J."/>
            <person name="Li M."/>
            <person name="Law P.T.W."/>
            <person name="Wu Y.L."/>
            <person name="Cai Z.L."/>
            <person name="Qin H."/>
            <person name="Bao Y."/>
            <person name="Leung R.K.K."/>
            <person name="Ng P.K.S."/>
            <person name="Zou J."/>
            <person name="Zhong X.J."/>
            <person name="Ran P.X."/>
            <person name="Zhong N.S."/>
            <person name="Liu Z.G."/>
            <person name="Tsui S.K.W."/>
        </authorList>
    </citation>
    <scope>NUCLEOTIDE SEQUENCE</scope>
    <source>
        <strain evidence="5">Derf</strain>
        <tissue evidence="5">Whole organism</tissue>
    </source>
</reference>
<organism evidence="5 6">
    <name type="scientific">Dermatophagoides farinae</name>
    <name type="common">American house dust mite</name>
    <dbReference type="NCBI Taxonomy" id="6954"/>
    <lineage>
        <taxon>Eukaryota</taxon>
        <taxon>Metazoa</taxon>
        <taxon>Ecdysozoa</taxon>
        <taxon>Arthropoda</taxon>
        <taxon>Chelicerata</taxon>
        <taxon>Arachnida</taxon>
        <taxon>Acari</taxon>
        <taxon>Acariformes</taxon>
        <taxon>Sarcoptiformes</taxon>
        <taxon>Astigmata</taxon>
        <taxon>Psoroptidia</taxon>
        <taxon>Analgoidea</taxon>
        <taxon>Pyroglyphidae</taxon>
        <taxon>Dermatophagoidinae</taxon>
        <taxon>Dermatophagoides</taxon>
    </lineage>
</organism>
<sequence length="536" mass="62949">MMTEFLFITANVGSIFQDSKLLLKSWIAEFLKTVDRLKPKFIALHCQEFGGKDYRKTSANVDDFVRTLISSHEMIDFETIRVFIDEDYSSDNKFTALGSFYFIHKTQHAFIWNFDGNKFVPATNREIHSGSIENVPIKFKRKFPQELFPECKWSRKGFMKTRWMINELIFDTINIHLFHDESNFVSISDFPSMYAKNRRKAFEYMLGLIGPEDFKILPIFIFGDFNFRLDTKAVVQRLTVNSRLSQKKTKNGDLSRLMYHDSTNDHRLLSIERKQFIYSDQNFFTDPHNFDWLMKQDKELNHFHGTLWEFDRHFLPSYPFEENINMITTASSSKMIANSYMKTRCPAWCDRVLMNNTAKQLLIKNENQQTKIHYEMMGNDSPMGDHKPVYLYFDYDTTTTTTTDNISMIIVDHDVGNHHYRHDKNDKTEKEINTSYLVPKAINIDINNNSSLKMMYRKKTCSSSFKNATMTSSIKTTTTTTTTTGKASSTTTIKKFFYYHYDEKQQQHLPSMNKTVKSTSMLTSNVRLIVMKETMI</sequence>
<feature type="domain" description="Inositol polyphosphate-related phosphatase" evidence="4">
    <location>
        <begin position="1"/>
        <end position="401"/>
    </location>
</feature>
<reference evidence="5" key="2">
    <citation type="journal article" date="2022" name="Res Sq">
        <title>Comparative Genomics Reveals Insights into the Divergent Evolution of Astigmatic Mites and Household Pest Adaptations.</title>
        <authorList>
            <person name="Xiong Q."/>
            <person name="Wan A.T.-Y."/>
            <person name="Liu X.-Y."/>
            <person name="Fung C.S.-H."/>
            <person name="Xiao X."/>
            <person name="Malainual N."/>
            <person name="Hou J."/>
            <person name="Wang L."/>
            <person name="Wang M."/>
            <person name="Yang K."/>
            <person name="Cui Y."/>
            <person name="Leung E."/>
            <person name="Nong W."/>
            <person name="Shin S.-K."/>
            <person name="Au S."/>
            <person name="Jeong K.Y."/>
            <person name="Chew F.T."/>
            <person name="Hui J."/>
            <person name="Leung T.F."/>
            <person name="Tungtrongchitr A."/>
            <person name="Zhong N."/>
            <person name="Liu Z."/>
            <person name="Tsui S."/>
        </authorList>
    </citation>
    <scope>NUCLEOTIDE SEQUENCE</scope>
    <source>
        <strain evidence="5">Derf</strain>
        <tissue evidence="5">Whole organism</tissue>
    </source>
</reference>
<dbReference type="EMBL" id="ASGP02000001">
    <property type="protein sequence ID" value="KAH9528274.1"/>
    <property type="molecule type" value="Genomic_DNA"/>
</dbReference>
<dbReference type="SUPFAM" id="SSF56219">
    <property type="entry name" value="DNase I-like"/>
    <property type="match status" value="1"/>
</dbReference>
<dbReference type="AlphaFoldDB" id="A0A922IB70"/>
<dbReference type="InterPro" id="IPR039737">
    <property type="entry name" value="INPP5A"/>
</dbReference>
<dbReference type="InterPro" id="IPR036691">
    <property type="entry name" value="Endo/exonu/phosph_ase_sf"/>
</dbReference>
<comment type="caution">
    <text evidence="5">The sequence shown here is derived from an EMBL/GenBank/DDBJ whole genome shotgun (WGS) entry which is preliminary data.</text>
</comment>
<evidence type="ECO:0000256" key="3">
    <source>
        <dbReference type="ARBA" id="ARBA00023599"/>
    </source>
</evidence>
<dbReference type="GO" id="GO:0046856">
    <property type="term" value="P:phosphatidylinositol dephosphorylation"/>
    <property type="evidence" value="ECO:0007669"/>
    <property type="project" value="InterPro"/>
</dbReference>
<dbReference type="PANTHER" id="PTHR12997">
    <property type="entry name" value="TYPE I INOSITOL-1,4,5-TRISPHOSPHATE 5-PHOSPHATASE"/>
    <property type="match status" value="1"/>
</dbReference>
<keyword evidence="6" id="KW-1185">Reference proteome</keyword>
<evidence type="ECO:0000313" key="5">
    <source>
        <dbReference type="EMBL" id="KAH9528274.1"/>
    </source>
</evidence>
<gene>
    <name evidence="5" type="primary">INPP5A</name>
    <name evidence="5" type="ORF">DERF_002231</name>
</gene>
<dbReference type="Gene3D" id="3.60.10.10">
    <property type="entry name" value="Endonuclease/exonuclease/phosphatase"/>
    <property type="match status" value="1"/>
</dbReference>
<dbReference type="EC" id="3.1.3.56" evidence="1"/>
<evidence type="ECO:0000259" key="4">
    <source>
        <dbReference type="SMART" id="SM00128"/>
    </source>
</evidence>
<evidence type="ECO:0000256" key="1">
    <source>
        <dbReference type="ARBA" id="ARBA00012997"/>
    </source>
</evidence>
<dbReference type="SMART" id="SM00128">
    <property type="entry name" value="IPPc"/>
    <property type="match status" value="1"/>
</dbReference>
<keyword evidence="2" id="KW-0378">Hydrolase</keyword>
<protein>
    <recommendedName>
        <fullName evidence="1">inositol-polyphosphate 5-phosphatase</fullName>
        <ecNumber evidence="1">3.1.3.56</ecNumber>
    </recommendedName>
</protein>
<dbReference type="Proteomes" id="UP000790347">
    <property type="component" value="Unassembled WGS sequence"/>
</dbReference>
<dbReference type="GO" id="GO:0004445">
    <property type="term" value="F:inositol-polyphosphate 5-phosphatase activity"/>
    <property type="evidence" value="ECO:0007669"/>
    <property type="project" value="UniProtKB-EC"/>
</dbReference>